<reference evidence="1" key="1">
    <citation type="submission" date="2009-07" db="EMBL/GenBank/DDBJ databases">
        <authorList>
            <consortium name="US DOE Joint Genome Institute (JGI-PGF)"/>
            <person name="Lucas S."/>
            <person name="Copeland A."/>
            <person name="Lapidus A."/>
            <person name="Glavina del Rio T."/>
            <person name="Tice H."/>
            <person name="Bruce D."/>
            <person name="Goodwin L."/>
            <person name="Pitluck S."/>
            <person name="Larimer F."/>
            <person name="Land M.L."/>
            <person name="Mouttaki H."/>
            <person name="He Z."/>
            <person name="Zhou J."/>
            <person name="Hemme C.L."/>
        </authorList>
    </citation>
    <scope>NUCLEOTIDE SEQUENCE [LARGE SCALE GENOMIC DNA]</scope>
    <source>
        <strain evidence="1">DSM 2782</strain>
    </source>
</reference>
<proteinExistence type="predicted"/>
<dbReference type="AlphaFoldDB" id="F1TCB1"/>
<reference evidence="1" key="2">
    <citation type="submission" date="2011-01" db="EMBL/GenBank/DDBJ databases">
        <title>The Non-contiguous Finished genome of Clostridium papyrosolvens.</title>
        <authorList>
            <person name="Lucas S."/>
            <person name="Copeland A."/>
            <person name="Lapidus A."/>
            <person name="Cheng J.-F."/>
            <person name="Goodwin L."/>
            <person name="Pitluck S."/>
            <person name="Misra M."/>
            <person name="Chertkov O."/>
            <person name="Detter J.C."/>
            <person name="Han C."/>
            <person name="Tapia R."/>
            <person name="Land M."/>
            <person name="Hauser L."/>
            <person name="Kyrpides N."/>
            <person name="Ivanova N."/>
            <person name="Pagani I."/>
            <person name="Mouttaki H."/>
            <person name="He Z."/>
            <person name="Zhou J."/>
            <person name="Hemme C.L."/>
            <person name="Woyke T."/>
        </authorList>
    </citation>
    <scope>NUCLEOTIDE SEQUENCE [LARGE SCALE GENOMIC DNA]</scope>
    <source>
        <strain evidence="1">DSM 2782</strain>
    </source>
</reference>
<dbReference type="Proteomes" id="UP000003860">
    <property type="component" value="Unassembled WGS sequence"/>
</dbReference>
<gene>
    <name evidence="1" type="ORF">Cpap_2712</name>
</gene>
<organism evidence="1 2">
    <name type="scientific">Ruminiclostridium papyrosolvens DSM 2782</name>
    <dbReference type="NCBI Taxonomy" id="588581"/>
    <lineage>
        <taxon>Bacteria</taxon>
        <taxon>Bacillati</taxon>
        <taxon>Bacillota</taxon>
        <taxon>Clostridia</taxon>
        <taxon>Eubacteriales</taxon>
        <taxon>Oscillospiraceae</taxon>
        <taxon>Ruminiclostridium</taxon>
    </lineage>
</organism>
<keyword evidence="2" id="KW-1185">Reference proteome</keyword>
<dbReference type="EMBL" id="ACXX02000005">
    <property type="protein sequence ID" value="EGD48026.1"/>
    <property type="molecule type" value="Genomic_DNA"/>
</dbReference>
<dbReference type="STRING" id="588581.Cpap_2712"/>
<protein>
    <submittedName>
        <fullName evidence="1">Uncharacterized protein</fullName>
    </submittedName>
</protein>
<evidence type="ECO:0000313" key="1">
    <source>
        <dbReference type="EMBL" id="EGD48026.1"/>
    </source>
</evidence>
<accession>F1TCB1</accession>
<evidence type="ECO:0000313" key="2">
    <source>
        <dbReference type="Proteomes" id="UP000003860"/>
    </source>
</evidence>
<name>F1TCB1_9FIRM</name>
<sequence length="57" mass="6347">MTSIAEGKKMKAQNIKINSIPAIIWGDESDKLYIHVHGKMSCKEHAESFAEIEVDSS</sequence>
<comment type="caution">
    <text evidence="1">The sequence shown here is derived from an EMBL/GenBank/DDBJ whole genome shotgun (WGS) entry which is preliminary data.</text>
</comment>